<evidence type="ECO:0000256" key="1">
    <source>
        <dbReference type="ARBA" id="ARBA00004651"/>
    </source>
</evidence>
<organism evidence="9 10">
    <name type="scientific">Sphingobacterium puteale</name>
    <dbReference type="NCBI Taxonomy" id="2420510"/>
    <lineage>
        <taxon>Bacteria</taxon>
        <taxon>Pseudomonadati</taxon>
        <taxon>Bacteroidota</taxon>
        <taxon>Sphingobacteriia</taxon>
        <taxon>Sphingobacteriales</taxon>
        <taxon>Sphingobacteriaceae</taxon>
        <taxon>Sphingobacterium</taxon>
    </lineage>
</organism>
<evidence type="ECO:0000256" key="5">
    <source>
        <dbReference type="ARBA" id="ARBA00023136"/>
    </source>
</evidence>
<dbReference type="Proteomes" id="UP000282423">
    <property type="component" value="Unassembled WGS sequence"/>
</dbReference>
<name>A0A420VRZ1_9SPHI</name>
<comment type="subcellular location">
    <subcellularLocation>
        <location evidence="1">Cell membrane</location>
        <topology evidence="1">Multi-pass membrane protein</topology>
    </subcellularLocation>
</comment>
<evidence type="ECO:0000313" key="10">
    <source>
        <dbReference type="Proteomes" id="UP000282423"/>
    </source>
</evidence>
<feature type="transmembrane region" description="Helical" evidence="6">
    <location>
        <begin position="374"/>
        <end position="397"/>
    </location>
</feature>
<feature type="transmembrane region" description="Helical" evidence="6">
    <location>
        <begin position="723"/>
        <end position="743"/>
    </location>
</feature>
<dbReference type="PANTHER" id="PTHR30572">
    <property type="entry name" value="MEMBRANE COMPONENT OF TRANSPORTER-RELATED"/>
    <property type="match status" value="1"/>
</dbReference>
<accession>A0A420VRZ1</accession>
<keyword evidence="4 6" id="KW-1133">Transmembrane helix</keyword>
<reference evidence="9 10" key="1">
    <citation type="submission" date="2018-10" db="EMBL/GenBank/DDBJ databases">
        <title>Sphingobacterium sp. M05W1-28.</title>
        <authorList>
            <person name="Cai H."/>
        </authorList>
    </citation>
    <scope>NUCLEOTIDE SEQUENCE [LARGE SCALE GENOMIC DNA]</scope>
    <source>
        <strain evidence="9 10">M05W1-28</strain>
    </source>
</reference>
<feature type="transmembrane region" description="Helical" evidence="6">
    <location>
        <begin position="21"/>
        <end position="42"/>
    </location>
</feature>
<evidence type="ECO:0000256" key="6">
    <source>
        <dbReference type="SAM" id="Phobius"/>
    </source>
</evidence>
<dbReference type="RefSeq" id="WP_121126773.1">
    <property type="nucleotide sequence ID" value="NZ_RBWS01000023.1"/>
</dbReference>
<evidence type="ECO:0000256" key="4">
    <source>
        <dbReference type="ARBA" id="ARBA00022989"/>
    </source>
</evidence>
<dbReference type="InterPro" id="IPR003838">
    <property type="entry name" value="ABC3_permease_C"/>
</dbReference>
<feature type="transmembrane region" description="Helical" evidence="6">
    <location>
        <begin position="280"/>
        <end position="302"/>
    </location>
</feature>
<feature type="domain" description="MacB-like periplasmic core" evidence="8">
    <location>
        <begin position="429"/>
        <end position="624"/>
    </location>
</feature>
<dbReference type="GO" id="GO:0022857">
    <property type="term" value="F:transmembrane transporter activity"/>
    <property type="evidence" value="ECO:0007669"/>
    <property type="project" value="TreeGrafter"/>
</dbReference>
<feature type="transmembrane region" description="Helical" evidence="6">
    <location>
        <begin position="668"/>
        <end position="688"/>
    </location>
</feature>
<dbReference type="PANTHER" id="PTHR30572:SF18">
    <property type="entry name" value="ABC-TYPE MACROLIDE FAMILY EXPORT SYSTEM PERMEASE COMPONENT 2"/>
    <property type="match status" value="1"/>
</dbReference>
<proteinExistence type="predicted"/>
<feature type="transmembrane region" description="Helical" evidence="6">
    <location>
        <begin position="755"/>
        <end position="777"/>
    </location>
</feature>
<dbReference type="OrthoDB" id="1451596at2"/>
<evidence type="ECO:0000256" key="3">
    <source>
        <dbReference type="ARBA" id="ARBA00022692"/>
    </source>
</evidence>
<keyword evidence="10" id="KW-1185">Reference proteome</keyword>
<feature type="domain" description="MacB-like periplasmic core" evidence="8">
    <location>
        <begin position="20"/>
        <end position="233"/>
    </location>
</feature>
<dbReference type="EMBL" id="RBWS01000023">
    <property type="protein sequence ID" value="RKO69092.1"/>
    <property type="molecule type" value="Genomic_DNA"/>
</dbReference>
<feature type="domain" description="ABC3 transporter permease C-terminal" evidence="7">
    <location>
        <begin position="671"/>
        <end position="780"/>
    </location>
</feature>
<gene>
    <name evidence="9" type="ORF">D7322_24275</name>
</gene>
<dbReference type="Pfam" id="PF02687">
    <property type="entry name" value="FtsX"/>
    <property type="match status" value="2"/>
</dbReference>
<dbReference type="Pfam" id="PF12704">
    <property type="entry name" value="MacB_PCD"/>
    <property type="match status" value="2"/>
</dbReference>
<dbReference type="GO" id="GO:0005886">
    <property type="term" value="C:plasma membrane"/>
    <property type="evidence" value="ECO:0007669"/>
    <property type="project" value="UniProtKB-SubCell"/>
</dbReference>
<evidence type="ECO:0000259" key="7">
    <source>
        <dbReference type="Pfam" id="PF02687"/>
    </source>
</evidence>
<keyword evidence="2" id="KW-1003">Cell membrane</keyword>
<feature type="transmembrane region" description="Helical" evidence="6">
    <location>
        <begin position="418"/>
        <end position="441"/>
    </location>
</feature>
<keyword evidence="3 6" id="KW-0812">Transmembrane</keyword>
<evidence type="ECO:0000256" key="2">
    <source>
        <dbReference type="ARBA" id="ARBA00022475"/>
    </source>
</evidence>
<dbReference type="InterPro" id="IPR050250">
    <property type="entry name" value="Macrolide_Exporter_MacB"/>
</dbReference>
<keyword evidence="5 6" id="KW-0472">Membrane</keyword>
<protein>
    <submittedName>
        <fullName evidence="9">FtsX-like permease family protein</fullName>
    </submittedName>
</protein>
<dbReference type="InterPro" id="IPR025857">
    <property type="entry name" value="MacB_PCD"/>
</dbReference>
<feature type="domain" description="ABC3 transporter permease C-terminal" evidence="7">
    <location>
        <begin position="286"/>
        <end position="402"/>
    </location>
</feature>
<evidence type="ECO:0000259" key="8">
    <source>
        <dbReference type="Pfam" id="PF12704"/>
    </source>
</evidence>
<dbReference type="AlphaFoldDB" id="A0A420VRZ1"/>
<evidence type="ECO:0000313" key="9">
    <source>
        <dbReference type="EMBL" id="RKO69092.1"/>
    </source>
</evidence>
<comment type="caution">
    <text evidence="9">The sequence shown here is derived from an EMBL/GenBank/DDBJ whole genome shotgun (WGS) entry which is preliminary data.</text>
</comment>
<feature type="transmembrane region" description="Helical" evidence="6">
    <location>
        <begin position="336"/>
        <end position="354"/>
    </location>
</feature>
<sequence length="791" mass="89210">MIKSYFTIAWRNLQKNKVFSFINILGLTIGITVCLMIFLFIVNQFSVDKFHIQGDRIHRVMRGFNSSKERVPYLSAPYATALLTDYPDDIKKAVRVMPTNGLFSFNNIAFNEKKLYVADADFFDLFSLPLIKGNAKTVLQKPASVVLTETSAKKYFGNENPIGKVLKLDKNKQLTVTGIAKDVPTNSHLDFDLVIPLANYSKEEWFKGWINNSMFTYVLLGEHTDKKMLESKLPQFMDKHMKAVSNVMNIKFDLSLTPLYDIYFEPHSQFDDVKHGEKKVVYIFLSIAILILVIACINFMNLSTIRAVDRSKEVGLRKVLGAQRTQLTYQFIGESLLLTFISCLLSIAILQLLMPIYNQLLGYTLTVSWDSWPIYAFLAAIILVVGLLAGSYPAFYLSTFSPIQALKGKLQLGKGGALFRQILVVLQFSISILLIIGTTIITKQMKYVKERGLGYDDQQSIVIPLDNSELYSNMHTFKNELLSNSNIASVSFMSGEPGGFFDSHNFEVERKDTESWKSRTEFTDFGFVRTLGLKILAGRDFSMQYPTDSTKAVLINRTAATQLGFTPEQAIGKWIRNTIRDSSRRTIIGVVEDFNFLSLKENMDALVISPSDDLRTVVIKLNTNDFPAALKTIEAAFNKAAPLYPFEYTFLDQKFDTLYKTDLRQQRILGLFAGLAIFIACLGLYGLASFTATKRNKEIGIRKVLGASISGVVALLSKDFMKPVLIALLIASPIAWWIMNKWLENFAYRINIQWWMFVAAGLIAIGIALVTVSWQALRAALANPVDSLRDE</sequence>